<dbReference type="RefSeq" id="WP_354553714.1">
    <property type="nucleotide sequence ID" value="NZ_JBEPSM010000004.1"/>
</dbReference>
<dbReference type="EMBL" id="JBEPSM010000004">
    <property type="protein sequence ID" value="MET4636172.1"/>
    <property type="molecule type" value="Genomic_DNA"/>
</dbReference>
<sequence length="582" mass="65209">MPGNQAAPSALPSWLAPVADDPNYRWAVLAWRRAALVEGAWFDHAKADAIVANWPRVFRLTNDRFKGVPFKLLLWQEITVRMLVGWKKPIEIIDAATHLPGIQHVRLFRRLDLWIPRKNGKSEFLATLGVLFFVMEKIPGAEAYVFGRNEDQGRIPFGKMKDVILQAKGLKDDRQGNERVTFTDRGIYLRETASLCQLLTGAPDGKHGRSPTVILGDEIHEWKTRELADTLRQGTGARLQPIELYASTAGRKQNRTGYEWFEESLAILRGDLDDATTLVVHFGIADDDDWNDEAVWRKANPSLGLTPTLDYLRGEYRKAKGRPAAEAVFQCYHLNRWVDQVSAWLPRDRWAACTVDPKSWPQLYALHKGRKAFVTSDVSATRDITARMITIPPDDTYDRWVLIPKFWVPEATLGERAAADKRVNWQKWVADGALFTTPGDFVDQNFVMEDVIQVGRDFDLQAFGYDPWNAAKLVADLQTAGLDAELMIEMRQGHATLGAPTKEMERLVFATKIEHGGHPVLAWMAGHCTVRFDANLNYVPDKKSSLDKIDGIAAGVMGIGLAIAGGEEGGMDEYFKSLAGAA</sequence>
<gene>
    <name evidence="3" type="ORF">ABIE08_004130</name>
</gene>
<dbReference type="InterPro" id="IPR027417">
    <property type="entry name" value="P-loop_NTPase"/>
</dbReference>
<dbReference type="PANTHER" id="PTHR41287:SF1">
    <property type="entry name" value="PROTEIN YMFN"/>
    <property type="match status" value="1"/>
</dbReference>
<protein>
    <submittedName>
        <fullName evidence="3">Phage terminase large subunit-like protein</fullName>
    </submittedName>
</protein>
<dbReference type="Gene3D" id="3.40.50.300">
    <property type="entry name" value="P-loop containing nucleotide triphosphate hydrolases"/>
    <property type="match status" value="1"/>
</dbReference>
<evidence type="ECO:0000313" key="3">
    <source>
        <dbReference type="EMBL" id="MET4636172.1"/>
    </source>
</evidence>
<reference evidence="3 4" key="1">
    <citation type="submission" date="2024-06" db="EMBL/GenBank/DDBJ databases">
        <title>Sorghum-associated microbial communities from plants grown in Nebraska, USA.</title>
        <authorList>
            <person name="Schachtman D."/>
        </authorList>
    </citation>
    <scope>NUCLEOTIDE SEQUENCE [LARGE SCALE GENOMIC DNA]</scope>
    <source>
        <strain evidence="3 4">3207</strain>
    </source>
</reference>
<feature type="domain" description="Terminase large subunit-like endonuclease" evidence="2">
    <location>
        <begin position="280"/>
        <end position="562"/>
    </location>
</feature>
<organism evidence="3 4">
    <name type="scientific">Kaistia defluvii</name>
    <dbReference type="NCBI Taxonomy" id="410841"/>
    <lineage>
        <taxon>Bacteria</taxon>
        <taxon>Pseudomonadati</taxon>
        <taxon>Pseudomonadota</taxon>
        <taxon>Alphaproteobacteria</taxon>
        <taxon>Hyphomicrobiales</taxon>
        <taxon>Kaistiaceae</taxon>
        <taxon>Kaistia</taxon>
    </lineage>
</organism>
<dbReference type="Proteomes" id="UP001549321">
    <property type="component" value="Unassembled WGS sequence"/>
</dbReference>
<dbReference type="InterPro" id="IPR046461">
    <property type="entry name" value="TerL_ATPase"/>
</dbReference>
<dbReference type="InterPro" id="IPR046462">
    <property type="entry name" value="TerL_nuclease"/>
</dbReference>
<evidence type="ECO:0000259" key="1">
    <source>
        <dbReference type="Pfam" id="PF03354"/>
    </source>
</evidence>
<feature type="domain" description="Terminase large subunit-like ATPase" evidence="1">
    <location>
        <begin position="105"/>
        <end position="259"/>
    </location>
</feature>
<keyword evidence="4" id="KW-1185">Reference proteome</keyword>
<dbReference type="Pfam" id="PF03354">
    <property type="entry name" value="TerL_ATPase"/>
    <property type="match status" value="1"/>
</dbReference>
<comment type="caution">
    <text evidence="3">The sequence shown here is derived from an EMBL/GenBank/DDBJ whole genome shotgun (WGS) entry which is preliminary data.</text>
</comment>
<accession>A0ABV2R4F6</accession>
<dbReference type="InterPro" id="IPR005021">
    <property type="entry name" value="Terminase_largesu-like"/>
</dbReference>
<evidence type="ECO:0000259" key="2">
    <source>
        <dbReference type="Pfam" id="PF20441"/>
    </source>
</evidence>
<evidence type="ECO:0000313" key="4">
    <source>
        <dbReference type="Proteomes" id="UP001549321"/>
    </source>
</evidence>
<dbReference type="PANTHER" id="PTHR41287">
    <property type="match status" value="1"/>
</dbReference>
<name>A0ABV2R4F6_9HYPH</name>
<dbReference type="Pfam" id="PF20441">
    <property type="entry name" value="TerL_nuclease"/>
    <property type="match status" value="1"/>
</dbReference>
<proteinExistence type="predicted"/>